<organism evidence="2 3">
    <name type="scientific">Staphylococcus lutrae</name>
    <dbReference type="NCBI Taxonomy" id="155085"/>
    <lineage>
        <taxon>Bacteria</taxon>
        <taxon>Bacillati</taxon>
        <taxon>Bacillota</taxon>
        <taxon>Bacilli</taxon>
        <taxon>Bacillales</taxon>
        <taxon>Staphylococcaceae</taxon>
        <taxon>Staphylococcus</taxon>
    </lineage>
</organism>
<dbReference type="InterPro" id="IPR016181">
    <property type="entry name" value="Acyl_CoA_acyltransferase"/>
</dbReference>
<sequence>MIRKASFQDLDIIVSLTEEAKQLMMKDNHLQWDHRYPLREHFITDLESGHLFVYDENDTIKGFIVIDQLAPDWYDTFKWPVEKEKAFVIHRLVASPQYRGISHALMRFAIAYAQQHKIDLLLTDTFSQNQRAQGLFRKYHFIKAGEMTSTEFPFDKGKPFYAYYKKITE</sequence>
<feature type="domain" description="N-acetyltransferase" evidence="1">
    <location>
        <begin position="1"/>
        <end position="169"/>
    </location>
</feature>
<keyword evidence="3" id="KW-1185">Reference proteome</keyword>
<proteinExistence type="predicted"/>
<dbReference type="Gene3D" id="3.40.630.30">
    <property type="match status" value="1"/>
</dbReference>
<dbReference type="RefSeq" id="WP_085238289.1">
    <property type="nucleotide sequence ID" value="NZ_CP020773.1"/>
</dbReference>
<dbReference type="AlphaFoldDB" id="A0AAC9RU12"/>
<dbReference type="Proteomes" id="UP000242864">
    <property type="component" value="Chromosome"/>
</dbReference>
<dbReference type="EMBL" id="CP020773">
    <property type="protein sequence ID" value="ARJ51844.1"/>
    <property type="molecule type" value="Genomic_DNA"/>
</dbReference>
<dbReference type="InterPro" id="IPR000182">
    <property type="entry name" value="GNAT_dom"/>
</dbReference>
<dbReference type="KEGG" id="slz:B5P37_11200"/>
<accession>A0AAC9RU12</accession>
<name>A0AAC9RU12_9STAP</name>
<reference evidence="2 3" key="1">
    <citation type="submission" date="2017-04" db="EMBL/GenBank/DDBJ databases">
        <authorList>
            <person name="Veseli I.A."/>
            <person name="Tang C."/>
            <person name="Pombert J.-F."/>
        </authorList>
    </citation>
    <scope>NUCLEOTIDE SEQUENCE [LARGE SCALE GENOMIC DNA]</scope>
    <source>
        <strain evidence="2 3">ATCC 700373</strain>
    </source>
</reference>
<dbReference type="SUPFAM" id="SSF55729">
    <property type="entry name" value="Acyl-CoA N-acyltransferases (Nat)"/>
    <property type="match status" value="1"/>
</dbReference>
<dbReference type="CDD" id="cd04301">
    <property type="entry name" value="NAT_SF"/>
    <property type="match status" value="1"/>
</dbReference>
<dbReference type="GO" id="GO:0016747">
    <property type="term" value="F:acyltransferase activity, transferring groups other than amino-acyl groups"/>
    <property type="evidence" value="ECO:0007669"/>
    <property type="project" value="InterPro"/>
</dbReference>
<evidence type="ECO:0000313" key="3">
    <source>
        <dbReference type="Proteomes" id="UP000242864"/>
    </source>
</evidence>
<dbReference type="Pfam" id="PF00583">
    <property type="entry name" value="Acetyltransf_1"/>
    <property type="match status" value="1"/>
</dbReference>
<gene>
    <name evidence="2" type="ORF">B5P37_11200</name>
</gene>
<dbReference type="PROSITE" id="PS51186">
    <property type="entry name" value="GNAT"/>
    <property type="match status" value="1"/>
</dbReference>
<evidence type="ECO:0000313" key="2">
    <source>
        <dbReference type="EMBL" id="ARJ51844.1"/>
    </source>
</evidence>
<protein>
    <submittedName>
        <fullName evidence="2">GNAT family N-acetyltransferase</fullName>
    </submittedName>
</protein>
<evidence type="ECO:0000259" key="1">
    <source>
        <dbReference type="PROSITE" id="PS51186"/>
    </source>
</evidence>